<evidence type="ECO:0000313" key="1">
    <source>
        <dbReference type="EMBL" id="BAI61137.1"/>
    </source>
</evidence>
<dbReference type="OrthoDB" id="52512at2157"/>
<gene>
    <name evidence="1" type="ordered locus">MCP_1065</name>
</gene>
<dbReference type="PIRSF" id="PIRSF019164">
    <property type="entry name" value="UCP019164"/>
    <property type="match status" value="1"/>
</dbReference>
<dbReference type="InterPro" id="IPR011312">
    <property type="entry name" value="Menthan_mark_7"/>
</dbReference>
<dbReference type="GeneID" id="8681077"/>
<organism evidence="1 2">
    <name type="scientific">Methanocella paludicola (strain DSM 17711 / JCM 13418 / NBRC 101707 / SANAE)</name>
    <dbReference type="NCBI Taxonomy" id="304371"/>
    <lineage>
        <taxon>Archaea</taxon>
        <taxon>Methanobacteriati</taxon>
        <taxon>Methanobacteriota</taxon>
        <taxon>Stenosarchaea group</taxon>
        <taxon>Methanomicrobia</taxon>
        <taxon>Methanocellales</taxon>
        <taxon>Methanocellaceae</taxon>
        <taxon>Methanocella</taxon>
    </lineage>
</organism>
<proteinExistence type="predicted"/>
<dbReference type="NCBIfam" id="TIGR03274">
    <property type="entry name" value="methan_mark_7"/>
    <property type="match status" value="1"/>
</dbReference>
<dbReference type="AlphaFoldDB" id="D1YXG5"/>
<evidence type="ECO:0008006" key="3">
    <source>
        <dbReference type="Google" id="ProtNLM"/>
    </source>
</evidence>
<dbReference type="EMBL" id="AP011532">
    <property type="protein sequence ID" value="BAI61137.1"/>
    <property type="molecule type" value="Genomic_DNA"/>
</dbReference>
<reference evidence="2" key="3">
    <citation type="journal article" date="2011" name="PLoS ONE">
        <title>Genome sequence of a mesophilic hydrogenotrophic methanogen Methanocella paludicola, the first cultivated representative of the order Methanocellales.</title>
        <authorList>
            <person name="Sakai S."/>
            <person name="Takaki Y."/>
            <person name="Shimamura S."/>
            <person name="Sekine M."/>
            <person name="Tajima T."/>
            <person name="Kosugi H."/>
            <person name="Ichikawa N."/>
            <person name="Tasumi E."/>
            <person name="Hiraki A.T."/>
            <person name="Shimizu A."/>
            <person name="Kato Y."/>
            <person name="Nishiko R."/>
            <person name="Mori K."/>
            <person name="Fujita N."/>
            <person name="Imachi H."/>
            <person name="Takai K."/>
        </authorList>
    </citation>
    <scope>NUCLEOTIDE SEQUENCE [LARGE SCALE GENOMIC DNA]</scope>
    <source>
        <strain evidence="2">DSM 17711 / JCM 13418 / NBRC 101707 / SANAE</strain>
    </source>
</reference>
<dbReference type="Pfam" id="PF04609">
    <property type="entry name" value="MCR_C"/>
    <property type="match status" value="1"/>
</dbReference>
<dbReference type="Proteomes" id="UP000001882">
    <property type="component" value="Chromosome"/>
</dbReference>
<accession>D1YXG5</accession>
<dbReference type="STRING" id="304371.MCP_1065"/>
<sequence length="306" mass="34417">MEPFIWTGGLYKHEEFEELVEDMGGYILQKNILQSDVIMVILVPNADIPVIEAKNRELLGKLVKAPLAGAEVAVITPTLAYQHLPHLACDVAEYLRRAGSKTNMIGLARGVGKRVAQLTAKEIDLINEHDAALFLYGNFKHCIIEKTKLFRDIEVPIVVTGGPELKTSEVPGCEAYISGLGRMMHRLRQKEETESMDRIVNAIGKVLDERRSELDKDQLSVSPPRLKAEIEKQVPDIQDVISPTPVTLNLNGARIKLSYNDYRDVIANIRFDEGVYLREVCEIKPSRMKDFILLRIKPKSETGFVI</sequence>
<protein>
    <recommendedName>
        <fullName evidence="3">Methanogenesis marker protein 7</fullName>
    </recommendedName>
</protein>
<dbReference type="FunCoup" id="D1YXG5">
    <property type="interactions" value="5"/>
</dbReference>
<keyword evidence="2" id="KW-1185">Reference proteome</keyword>
<evidence type="ECO:0000313" key="2">
    <source>
        <dbReference type="Proteomes" id="UP000001882"/>
    </source>
</evidence>
<dbReference type="KEGG" id="mpd:MCP_1065"/>
<reference evidence="1 2" key="1">
    <citation type="journal article" date="2007" name="Appl. Environ. Microbiol.">
        <title>Isolation of key methanogens for global methane emission from rice paddy fields: a novel isolate affiliated with the clone cluster rice cluster I.</title>
        <authorList>
            <person name="Sakai S."/>
            <person name="Imachi H."/>
            <person name="Sekiguchi Y."/>
            <person name="Ohashi A."/>
            <person name="Harada H."/>
            <person name="Kamagata Y."/>
        </authorList>
    </citation>
    <scope>NUCLEOTIDE SEQUENCE [LARGE SCALE GENOMIC DNA]</scope>
    <source>
        <strain evidence="2">DSM 17711 / JCM 13418 / NBRC 101707 / SANAE</strain>
    </source>
</reference>
<dbReference type="eggNOG" id="arCOG03226">
    <property type="taxonomic scope" value="Archaea"/>
</dbReference>
<dbReference type="InParanoid" id="D1YXG5"/>
<reference evidence="1 2" key="2">
    <citation type="journal article" date="2008" name="Int. J. Syst. Evol. Microbiol.">
        <title>Methanocella paludicola gen. nov., sp. nov., a methane-producing archaeon, the first isolate of the lineage 'Rice Cluster I', and proposal of the new archaeal order Methanocellales ord. nov.</title>
        <authorList>
            <person name="Sakai S."/>
            <person name="Imachi H."/>
            <person name="Hanada S."/>
            <person name="Ohashi A."/>
            <person name="Harada H."/>
            <person name="Kamagata Y."/>
        </authorList>
    </citation>
    <scope>NUCLEOTIDE SEQUENCE [LARGE SCALE GENOMIC DNA]</scope>
    <source>
        <strain evidence="2">DSM 17711 / JCM 13418 / NBRC 101707 / SANAE</strain>
    </source>
</reference>
<dbReference type="RefSeq" id="WP_012899816.1">
    <property type="nucleotide sequence ID" value="NC_013665.1"/>
</dbReference>
<dbReference type="InterPro" id="IPR026327">
    <property type="entry name" value="Me_CoM_Rdtase_prot-C-like"/>
</dbReference>
<name>D1YXG5_METPS</name>
<dbReference type="PATRIC" id="fig|304371.9.peg.1096"/>